<keyword evidence="2" id="KW-1185">Reference proteome</keyword>
<protein>
    <submittedName>
        <fullName evidence="1">Uncharacterized protein</fullName>
    </submittedName>
</protein>
<dbReference type="Proteomes" id="UP001062846">
    <property type="component" value="Chromosome 2"/>
</dbReference>
<evidence type="ECO:0000313" key="2">
    <source>
        <dbReference type="Proteomes" id="UP001062846"/>
    </source>
</evidence>
<reference evidence="1" key="1">
    <citation type="submission" date="2022-02" db="EMBL/GenBank/DDBJ databases">
        <title>Plant Genome Project.</title>
        <authorList>
            <person name="Zhang R.-G."/>
        </authorList>
    </citation>
    <scope>NUCLEOTIDE SEQUENCE</scope>
    <source>
        <strain evidence="1">AT1</strain>
    </source>
</reference>
<dbReference type="EMBL" id="CM046389">
    <property type="protein sequence ID" value="KAI8566569.1"/>
    <property type="molecule type" value="Genomic_DNA"/>
</dbReference>
<comment type="caution">
    <text evidence="1">The sequence shown here is derived from an EMBL/GenBank/DDBJ whole genome shotgun (WGS) entry which is preliminary data.</text>
</comment>
<gene>
    <name evidence="1" type="ORF">RHMOL_Rhmol02G0050700</name>
</gene>
<organism evidence="1 2">
    <name type="scientific">Rhododendron molle</name>
    <name type="common">Chinese azalea</name>
    <name type="synonym">Azalea mollis</name>
    <dbReference type="NCBI Taxonomy" id="49168"/>
    <lineage>
        <taxon>Eukaryota</taxon>
        <taxon>Viridiplantae</taxon>
        <taxon>Streptophyta</taxon>
        <taxon>Embryophyta</taxon>
        <taxon>Tracheophyta</taxon>
        <taxon>Spermatophyta</taxon>
        <taxon>Magnoliopsida</taxon>
        <taxon>eudicotyledons</taxon>
        <taxon>Gunneridae</taxon>
        <taxon>Pentapetalae</taxon>
        <taxon>asterids</taxon>
        <taxon>Ericales</taxon>
        <taxon>Ericaceae</taxon>
        <taxon>Ericoideae</taxon>
        <taxon>Rhodoreae</taxon>
        <taxon>Rhododendron</taxon>
    </lineage>
</organism>
<evidence type="ECO:0000313" key="1">
    <source>
        <dbReference type="EMBL" id="KAI8566569.1"/>
    </source>
</evidence>
<name>A0ACC0PN70_RHOML</name>
<sequence>MEGEPEEDMMFLVDGRWSFGEMERGYVVYSSFGWRGERRKGRGVVSLISERRKERVVFSHYPNQTIVRNQILRAIFGDGNGLRRNFGDQDLSTPTTKHTVSHLWRPKGVSVSQPRRLHNTPWPAHTLLSRNCTKIDAKRLIGRKYSDSLVQSDMKPWSFKVTSDPDDKPMIEVTYKYEEKQFSTEEISSMVLIKMKETAEDYLGTTIKNVVVTVPTYFNDSQRQATKDARVIAGLNVMRIINEPTAAEITYGLDNKDSSTGEKNVLIFDLKGGTFDVSLLNIEDDILEVKATGGDTHLGGEDFDNRMVNYFIEQFKKKHKKDISGNPRALRKLKFFCERAKRNISWSAETIIEMDALHEGIDFYSTLTRAKFEELNMDLFRKCMESVKKCLTDAKMDKSSVTTSFLLVGPLGFPRSGNCCRISSMGRSFAKALTQMRL</sequence>
<accession>A0ACC0PN70</accession>
<proteinExistence type="predicted"/>